<accession>A0A1H1Y3T6</accession>
<dbReference type="Gene3D" id="1.10.30.50">
    <property type="match status" value="1"/>
</dbReference>
<protein>
    <recommendedName>
        <fullName evidence="1">HNH nuclease domain-containing protein</fullName>
    </recommendedName>
</protein>
<keyword evidence="3" id="KW-1185">Reference proteome</keyword>
<proteinExistence type="predicted"/>
<dbReference type="InterPro" id="IPR003615">
    <property type="entry name" value="HNH_nuc"/>
</dbReference>
<dbReference type="STRING" id="642780.SAMN04488570_3702"/>
<dbReference type="AlphaFoldDB" id="A0A1H1Y3T6"/>
<organism evidence="2 3">
    <name type="scientific">Nocardioides scoriae</name>
    <dbReference type="NCBI Taxonomy" id="642780"/>
    <lineage>
        <taxon>Bacteria</taxon>
        <taxon>Bacillati</taxon>
        <taxon>Actinomycetota</taxon>
        <taxon>Actinomycetes</taxon>
        <taxon>Propionibacteriales</taxon>
        <taxon>Nocardioidaceae</taxon>
        <taxon>Nocardioides</taxon>
    </lineage>
</organism>
<dbReference type="Proteomes" id="UP000198859">
    <property type="component" value="Chromosome I"/>
</dbReference>
<evidence type="ECO:0000313" key="3">
    <source>
        <dbReference type="Proteomes" id="UP000198859"/>
    </source>
</evidence>
<evidence type="ECO:0000259" key="1">
    <source>
        <dbReference type="SMART" id="SM00507"/>
    </source>
</evidence>
<dbReference type="CDD" id="cd00085">
    <property type="entry name" value="HNHc"/>
    <property type="match status" value="1"/>
</dbReference>
<feature type="domain" description="HNH nuclease" evidence="1">
    <location>
        <begin position="301"/>
        <end position="351"/>
    </location>
</feature>
<evidence type="ECO:0000313" key="2">
    <source>
        <dbReference type="EMBL" id="SDT16083.1"/>
    </source>
</evidence>
<sequence>MALLTALECLKGAIAAAQARVTDQLARDRTTREAARGVPAAQRCRGLAAEVALARRSSPHRGARDLGLAKALVREMPRTLDLLARGEISEWRATVVVRETAVLSAEHRGQVDAELADRLGGLGDRGAAAQARAIGYRLDPGSAIRRTRGARADRHVSLRPAPDTMSYLTAFLPVEQGVACLAALRRAADTTACGSGSPGSDASEPPRTRGQVMADTLVKRLTGQEHASDVDVEVQLVMTDGTLLTDDHAPARVVGYGPIHAALARQVVRDAPRAWLRRLYTRPGTGDLVAMDSRRRTFTGELRKFLLARDQVCRTPWCDAPVRHADHVVPAADDGDTSAANGQGLCEACNYAKQAHGWQAMPLPGDRHQVLTTTPTGHTHVSTAPDPPGWVAPPDDLGDGGDLVRFWSSWHTPEEELLLLA</sequence>
<name>A0A1H1Y3T6_9ACTN</name>
<dbReference type="SMART" id="SM00507">
    <property type="entry name" value="HNHc"/>
    <property type="match status" value="1"/>
</dbReference>
<reference evidence="3" key="1">
    <citation type="submission" date="2016-10" db="EMBL/GenBank/DDBJ databases">
        <authorList>
            <person name="Varghese N."/>
            <person name="Submissions S."/>
        </authorList>
    </citation>
    <scope>NUCLEOTIDE SEQUENCE [LARGE SCALE GENOMIC DNA]</scope>
    <source>
        <strain evidence="3">DSM 22127</strain>
    </source>
</reference>
<gene>
    <name evidence="2" type="ORF">SAMN04488570_3702</name>
</gene>
<dbReference type="EMBL" id="LT629757">
    <property type="protein sequence ID" value="SDT16083.1"/>
    <property type="molecule type" value="Genomic_DNA"/>
</dbReference>